<dbReference type="InterPro" id="IPR003458">
    <property type="entry name" value="Phage_T4_Gp38_tail_assem"/>
</dbReference>
<dbReference type="InterPro" id="IPR051220">
    <property type="entry name" value="TFA_Chaperone"/>
</dbReference>
<accession>A0ABX5NCI3</accession>
<keyword evidence="2" id="KW-1185">Reference proteome</keyword>
<reference evidence="1 2" key="1">
    <citation type="submission" date="2018-06" db="EMBL/GenBank/DDBJ databases">
        <title>Serratia marcescens genome sequencing and assembly.</title>
        <authorList>
            <person name="Martins R.C.R."/>
            <person name="Perdigao-Neto L.V."/>
            <person name="Costa S.F."/>
            <person name="Levin A.S.S."/>
        </authorList>
    </citation>
    <scope>NUCLEOTIDE SEQUENCE [LARGE SCALE GENOMIC DNA]</scope>
    <source>
        <strain evidence="1 2">1283</strain>
    </source>
</reference>
<proteinExistence type="predicted"/>
<reference evidence="2" key="2">
    <citation type="submission" date="2018-06" db="EMBL/GenBank/DDBJ databases">
        <title>Serratia marcescens genome sequencing and assembly.</title>
        <authorList>
            <person name="Martins R.C."/>
            <person name="Perdigao-Neto L.V."/>
            <person name="Costa S.F."/>
            <person name="Levin A.S.S."/>
        </authorList>
    </citation>
    <scope>NUCLEOTIDE SEQUENCE [LARGE SCALE GENOMIC DNA]</scope>
    <source>
        <strain evidence="2">1283</strain>
    </source>
</reference>
<dbReference type="PANTHER" id="PTHR34413">
    <property type="entry name" value="PROPHAGE TAIL FIBER ASSEMBLY PROTEIN HOMOLOG TFAE-RELATED-RELATED"/>
    <property type="match status" value="1"/>
</dbReference>
<dbReference type="Proteomes" id="UP000247823">
    <property type="component" value="Unassembled WGS sequence"/>
</dbReference>
<dbReference type="EMBL" id="QJQB01000391">
    <property type="protein sequence ID" value="PYA64802.1"/>
    <property type="molecule type" value="Genomic_DNA"/>
</dbReference>
<protein>
    <submittedName>
        <fullName evidence="1">Tail fiber assembly protein</fullName>
    </submittedName>
</protein>
<dbReference type="PANTHER" id="PTHR34413:SF2">
    <property type="entry name" value="PROPHAGE TAIL FIBER ASSEMBLY PROTEIN HOMOLOG TFAE-RELATED"/>
    <property type="match status" value="1"/>
</dbReference>
<dbReference type="Pfam" id="PF02413">
    <property type="entry name" value="Caudo_TAP"/>
    <property type="match status" value="1"/>
</dbReference>
<sequence length="136" mass="15017">MKYFTAKPIGLYDDENNVIPTDAVSISDEQYLLLMDGQRNGKFIQADSAGSPELVDELSLTHSEQVDIARSQRAALLTAANNAIAPLQDSIDLDMATDDERALLLIWKKYRVLLNRIDTSAAPDIEWPTPPAEQAS</sequence>
<organism evidence="1 2">
    <name type="scientific">Serratia marcescens</name>
    <dbReference type="NCBI Taxonomy" id="615"/>
    <lineage>
        <taxon>Bacteria</taxon>
        <taxon>Pseudomonadati</taxon>
        <taxon>Pseudomonadota</taxon>
        <taxon>Gammaproteobacteria</taxon>
        <taxon>Enterobacterales</taxon>
        <taxon>Yersiniaceae</taxon>
        <taxon>Serratia</taxon>
    </lineage>
</organism>
<dbReference type="RefSeq" id="WP_110593609.1">
    <property type="nucleotide sequence ID" value="NZ_JAOWIM010000007.1"/>
</dbReference>
<gene>
    <name evidence="1" type="ORF">DMW51_16520</name>
</gene>
<name>A0ABX5NCI3_SERMA</name>
<comment type="caution">
    <text evidence="1">The sequence shown here is derived from an EMBL/GenBank/DDBJ whole genome shotgun (WGS) entry which is preliminary data.</text>
</comment>
<evidence type="ECO:0000313" key="1">
    <source>
        <dbReference type="EMBL" id="PYA64802.1"/>
    </source>
</evidence>
<evidence type="ECO:0000313" key="2">
    <source>
        <dbReference type="Proteomes" id="UP000247823"/>
    </source>
</evidence>